<accession>A0A6J4LYI0</accession>
<evidence type="ECO:0000256" key="1">
    <source>
        <dbReference type="SAM" id="MobiDB-lite"/>
    </source>
</evidence>
<organism evidence="2">
    <name type="scientific">uncultured Gemmatimonadota bacterium</name>
    <dbReference type="NCBI Taxonomy" id="203437"/>
    <lineage>
        <taxon>Bacteria</taxon>
        <taxon>Pseudomonadati</taxon>
        <taxon>Gemmatimonadota</taxon>
        <taxon>environmental samples</taxon>
    </lineage>
</organism>
<sequence length="26" mass="2546">SPRPAPAPSPSAKPSGPTSRRGRGSS</sequence>
<feature type="non-terminal residue" evidence="2">
    <location>
        <position position="26"/>
    </location>
</feature>
<dbReference type="AlphaFoldDB" id="A0A6J4LYI0"/>
<feature type="non-terminal residue" evidence="2">
    <location>
        <position position="1"/>
    </location>
</feature>
<evidence type="ECO:0000313" key="2">
    <source>
        <dbReference type="EMBL" id="CAA9345323.1"/>
    </source>
</evidence>
<protein>
    <submittedName>
        <fullName evidence="2">Uncharacterized protein</fullName>
    </submittedName>
</protein>
<dbReference type="EMBL" id="CADCTV010000592">
    <property type="protein sequence ID" value="CAA9345323.1"/>
    <property type="molecule type" value="Genomic_DNA"/>
</dbReference>
<feature type="compositionally biased region" description="Pro residues" evidence="1">
    <location>
        <begin position="1"/>
        <end position="11"/>
    </location>
</feature>
<feature type="region of interest" description="Disordered" evidence="1">
    <location>
        <begin position="1"/>
        <end position="26"/>
    </location>
</feature>
<proteinExistence type="predicted"/>
<name>A0A6J4LYI0_9BACT</name>
<reference evidence="2" key="1">
    <citation type="submission" date="2020-02" db="EMBL/GenBank/DDBJ databases">
        <authorList>
            <person name="Meier V. D."/>
        </authorList>
    </citation>
    <scope>NUCLEOTIDE SEQUENCE</scope>
    <source>
        <strain evidence="2">AVDCRST_MAG89</strain>
    </source>
</reference>
<gene>
    <name evidence="2" type="ORF">AVDCRST_MAG89-2825</name>
</gene>